<name>J9FML1_9ZZZZ</name>
<dbReference type="EMBL" id="AMCI01008561">
    <property type="protein sequence ID" value="EJW90852.1"/>
    <property type="molecule type" value="Genomic_DNA"/>
</dbReference>
<accession>J9FML1</accession>
<organism evidence="1">
    <name type="scientific">gut metagenome</name>
    <dbReference type="NCBI Taxonomy" id="749906"/>
    <lineage>
        <taxon>unclassified sequences</taxon>
        <taxon>metagenomes</taxon>
        <taxon>organismal metagenomes</taxon>
    </lineage>
</organism>
<proteinExistence type="predicted"/>
<protein>
    <submittedName>
        <fullName evidence="1">Uncharacterized protein</fullName>
    </submittedName>
</protein>
<reference evidence="1" key="1">
    <citation type="journal article" date="2012" name="PLoS ONE">
        <title>Gene sets for utilization of primary and secondary nutrition supplies in the distal gut of endangered iberian lynx.</title>
        <authorList>
            <person name="Alcaide M."/>
            <person name="Messina E."/>
            <person name="Richter M."/>
            <person name="Bargiela R."/>
            <person name="Peplies J."/>
            <person name="Huws S.A."/>
            <person name="Newbold C.J."/>
            <person name="Golyshin P.N."/>
            <person name="Simon M.A."/>
            <person name="Lopez G."/>
            <person name="Yakimov M.M."/>
            <person name="Ferrer M."/>
        </authorList>
    </citation>
    <scope>NUCLEOTIDE SEQUENCE</scope>
</reference>
<sequence>DLLWQDAPFFLLTLRYHGDICKRPCSNGKKIQ</sequence>
<evidence type="ECO:0000313" key="1">
    <source>
        <dbReference type="EMBL" id="EJW90852.1"/>
    </source>
</evidence>
<gene>
    <name evidence="1" type="ORF">EVA_21041</name>
</gene>
<dbReference type="AlphaFoldDB" id="J9FML1"/>
<comment type="caution">
    <text evidence="1">The sequence shown here is derived from an EMBL/GenBank/DDBJ whole genome shotgun (WGS) entry which is preliminary data.</text>
</comment>
<feature type="non-terminal residue" evidence="1">
    <location>
        <position position="1"/>
    </location>
</feature>